<proteinExistence type="predicted"/>
<protein>
    <submittedName>
        <fullName evidence="3">Phosphatidylserine/phosphatidylglycerophosphate/ cardiolipin synthase-like enzyme</fullName>
    </submittedName>
</protein>
<comment type="caution">
    <text evidence="3">The sequence shown here is derived from an EMBL/GenBank/DDBJ whole genome shotgun (WGS) entry which is preliminary data.</text>
</comment>
<dbReference type="EMBL" id="JAVDRF010000001">
    <property type="protein sequence ID" value="MDR6534923.1"/>
    <property type="molecule type" value="Genomic_DNA"/>
</dbReference>
<feature type="compositionally biased region" description="Basic and acidic residues" evidence="1">
    <location>
        <begin position="251"/>
        <end position="263"/>
    </location>
</feature>
<dbReference type="InterPro" id="IPR025202">
    <property type="entry name" value="PLD-like_dom"/>
</dbReference>
<name>A0ABU1N905_9BURK</name>
<dbReference type="CDD" id="cd09111">
    <property type="entry name" value="PLDc_ymdC_like_1"/>
    <property type="match status" value="1"/>
</dbReference>
<feature type="region of interest" description="Disordered" evidence="1">
    <location>
        <begin position="251"/>
        <end position="278"/>
    </location>
</feature>
<dbReference type="Gene3D" id="3.30.870.10">
    <property type="entry name" value="Endonuclease Chain A"/>
    <property type="match status" value="2"/>
</dbReference>
<sequence length="534" mass="59743">MRLRPSLWPHWVRLGLAWMAVLFLASGCAMLPPEFERTPSKAVPLDPNTTLGRIAKSSQPDPDLSGFRLMPGGDFALNTRLELARRAERTLDVQYYQIHDDETGRYLMRALRDAALRGVRVRVLMDDLYTSGEDELLLALAATPNVELRLFNPFPAGRGSMLGRFSASLFDFTRVNRRMHNKLFIADGAMAVAGGRNIGNEYFTQTAGANFIDLDTFVAGALVPRLASLFDQYWNSEYVRPIETVVASGAPREERQRRFEELTGPRTTPAPRPPAPNDVLGYSPMVEDLKAGKLDLIWTRAEAYADAPERVIGKQVSYGGIPLLDVDSVRYNVIEQIRRGRSDVTIVSPYLIPGKGGLDAMREVHGRGMKISVVTNSLAATDEPMVHTGYRRYRKDMLKLGAEIYELSSQRTRRSVRLGLFGTQIGRLHAKSAVIDGRTLFVGSMNFDPRSDIHNTEIGLIIFSREMAQQVLKLIEVLKQQGAYKVRFAPGTERIEWVSEEGGVEQVLTSEPDSTFWDRMMLEILAPLAPESLL</sequence>
<gene>
    <name evidence="3" type="ORF">J2739_000683</name>
</gene>
<dbReference type="SMART" id="SM00155">
    <property type="entry name" value="PLDc"/>
    <property type="match status" value="2"/>
</dbReference>
<dbReference type="InterPro" id="IPR001736">
    <property type="entry name" value="PLipase_D/transphosphatidylase"/>
</dbReference>
<accession>A0ABU1N905</accession>
<dbReference type="CDD" id="cd09113">
    <property type="entry name" value="PLDc_ymdC_like_2"/>
    <property type="match status" value="1"/>
</dbReference>
<dbReference type="Pfam" id="PF13091">
    <property type="entry name" value="PLDc_2"/>
    <property type="match status" value="2"/>
</dbReference>
<evidence type="ECO:0000313" key="3">
    <source>
        <dbReference type="EMBL" id="MDR6534923.1"/>
    </source>
</evidence>
<feature type="domain" description="PLD phosphodiesterase" evidence="2">
    <location>
        <begin position="175"/>
        <end position="202"/>
    </location>
</feature>
<feature type="domain" description="PLD phosphodiesterase" evidence="2">
    <location>
        <begin position="424"/>
        <end position="451"/>
    </location>
</feature>
<dbReference type="PANTHER" id="PTHR21248:SF12">
    <property type="entry name" value="CARDIOLIPIN SYNTHASE C"/>
    <property type="match status" value="1"/>
</dbReference>
<dbReference type="PROSITE" id="PS51257">
    <property type="entry name" value="PROKAR_LIPOPROTEIN"/>
    <property type="match status" value="1"/>
</dbReference>
<evidence type="ECO:0000259" key="2">
    <source>
        <dbReference type="PROSITE" id="PS50035"/>
    </source>
</evidence>
<keyword evidence="4" id="KW-1185">Reference proteome</keyword>
<dbReference type="PANTHER" id="PTHR21248">
    <property type="entry name" value="CARDIOLIPIN SYNTHASE"/>
    <property type="match status" value="1"/>
</dbReference>
<evidence type="ECO:0000256" key="1">
    <source>
        <dbReference type="SAM" id="MobiDB-lite"/>
    </source>
</evidence>
<organism evidence="3 4">
    <name type="scientific">Variovorax soli</name>
    <dbReference type="NCBI Taxonomy" id="376815"/>
    <lineage>
        <taxon>Bacteria</taxon>
        <taxon>Pseudomonadati</taxon>
        <taxon>Pseudomonadota</taxon>
        <taxon>Betaproteobacteria</taxon>
        <taxon>Burkholderiales</taxon>
        <taxon>Comamonadaceae</taxon>
        <taxon>Variovorax</taxon>
    </lineage>
</organism>
<evidence type="ECO:0000313" key="4">
    <source>
        <dbReference type="Proteomes" id="UP001184230"/>
    </source>
</evidence>
<reference evidence="3 4" key="1">
    <citation type="submission" date="2023-07" db="EMBL/GenBank/DDBJ databases">
        <title>Sorghum-associated microbial communities from plants grown in Nebraska, USA.</title>
        <authorList>
            <person name="Schachtman D."/>
        </authorList>
    </citation>
    <scope>NUCLEOTIDE SEQUENCE [LARGE SCALE GENOMIC DNA]</scope>
    <source>
        <strain evidence="3 4">DS1781</strain>
    </source>
</reference>
<dbReference type="PROSITE" id="PS50035">
    <property type="entry name" value="PLD"/>
    <property type="match status" value="2"/>
</dbReference>
<dbReference type="Proteomes" id="UP001184230">
    <property type="component" value="Unassembled WGS sequence"/>
</dbReference>
<dbReference type="SUPFAM" id="SSF56024">
    <property type="entry name" value="Phospholipase D/nuclease"/>
    <property type="match status" value="2"/>
</dbReference>